<dbReference type="SMART" id="SM00450">
    <property type="entry name" value="RHOD"/>
    <property type="match status" value="1"/>
</dbReference>
<dbReference type="AlphaFoldDB" id="A0A4P7GPQ7"/>
<dbReference type="Pfam" id="PF00581">
    <property type="entry name" value="Rhodanese"/>
    <property type="match status" value="1"/>
</dbReference>
<evidence type="ECO:0000313" key="2">
    <source>
        <dbReference type="EMBL" id="QBR94103.1"/>
    </source>
</evidence>
<protein>
    <submittedName>
        <fullName evidence="2">MBL fold metallo-hydrolase</fullName>
    </submittedName>
</protein>
<proteinExistence type="predicted"/>
<dbReference type="GO" id="GO:0050313">
    <property type="term" value="F:sulfur dioxygenase activity"/>
    <property type="evidence" value="ECO:0007669"/>
    <property type="project" value="TreeGrafter"/>
</dbReference>
<evidence type="ECO:0000259" key="1">
    <source>
        <dbReference type="PROSITE" id="PS50206"/>
    </source>
</evidence>
<reference evidence="2 3" key="1">
    <citation type="submission" date="2019-03" db="EMBL/GenBank/DDBJ databases">
        <title>Three New Species of Nocardioides, Nocardioides euryhalodurans sp. nov., Nocardioides seonyuensis sp. nov. and Nocardioides eburneoflavus sp. nov., Iolated from Soil.</title>
        <authorList>
            <person name="Roh S.G."/>
            <person name="Lee C."/>
            <person name="Kim M.-K."/>
            <person name="Kim S.B."/>
        </authorList>
    </citation>
    <scope>NUCLEOTIDE SEQUENCE [LARGE SCALE GENOMIC DNA]</scope>
    <source>
        <strain evidence="2 3">MMS17-SY117</strain>
    </source>
</reference>
<dbReference type="PANTHER" id="PTHR43084">
    <property type="entry name" value="PERSULFIDE DIOXYGENASE ETHE1"/>
    <property type="match status" value="1"/>
</dbReference>
<dbReference type="SUPFAM" id="SSF56281">
    <property type="entry name" value="Metallo-hydrolase/oxidoreductase"/>
    <property type="match status" value="1"/>
</dbReference>
<dbReference type="GO" id="GO:0016787">
    <property type="term" value="F:hydrolase activity"/>
    <property type="evidence" value="ECO:0007669"/>
    <property type="project" value="UniProtKB-KW"/>
</dbReference>
<organism evidence="2 3">
    <name type="scientific">Nocardioides euryhalodurans</name>
    <dbReference type="NCBI Taxonomy" id="2518370"/>
    <lineage>
        <taxon>Bacteria</taxon>
        <taxon>Bacillati</taxon>
        <taxon>Actinomycetota</taxon>
        <taxon>Actinomycetes</taxon>
        <taxon>Propionibacteriales</taxon>
        <taxon>Nocardioidaceae</taxon>
        <taxon>Nocardioides</taxon>
    </lineage>
</organism>
<gene>
    <name evidence="2" type="ORF">EXE57_18785</name>
</gene>
<feature type="domain" description="Rhodanese" evidence="1">
    <location>
        <begin position="356"/>
        <end position="442"/>
    </location>
</feature>
<dbReference type="GO" id="GO:0070813">
    <property type="term" value="P:hydrogen sulfide metabolic process"/>
    <property type="evidence" value="ECO:0007669"/>
    <property type="project" value="TreeGrafter"/>
</dbReference>
<dbReference type="InterPro" id="IPR036873">
    <property type="entry name" value="Rhodanese-like_dom_sf"/>
</dbReference>
<dbReference type="InterPro" id="IPR036866">
    <property type="entry name" value="RibonucZ/Hydroxyglut_hydro"/>
</dbReference>
<feature type="domain" description="Rhodanese" evidence="1">
    <location>
        <begin position="259"/>
        <end position="351"/>
    </location>
</feature>
<keyword evidence="3" id="KW-1185">Reference proteome</keyword>
<dbReference type="SUPFAM" id="SSF52821">
    <property type="entry name" value="Rhodanese/Cell cycle control phosphatase"/>
    <property type="match status" value="2"/>
</dbReference>
<dbReference type="Proteomes" id="UP000294894">
    <property type="component" value="Chromosome"/>
</dbReference>
<dbReference type="InterPro" id="IPR051682">
    <property type="entry name" value="Mito_Persulfide_Diox"/>
</dbReference>
<name>A0A4P7GPQ7_9ACTN</name>
<dbReference type="PROSITE" id="PS50206">
    <property type="entry name" value="RHODANESE_3"/>
    <property type="match status" value="2"/>
</dbReference>
<dbReference type="PANTHER" id="PTHR43084:SF1">
    <property type="entry name" value="PERSULFIDE DIOXYGENASE ETHE1, MITOCHONDRIAL"/>
    <property type="match status" value="1"/>
</dbReference>
<dbReference type="KEGG" id="noy:EXE57_18785"/>
<dbReference type="EMBL" id="CP038267">
    <property type="protein sequence ID" value="QBR94103.1"/>
    <property type="molecule type" value="Genomic_DNA"/>
</dbReference>
<dbReference type="InterPro" id="IPR001279">
    <property type="entry name" value="Metallo-B-lactamas"/>
</dbReference>
<accession>A0A4P7GPQ7</accession>
<dbReference type="CDD" id="cd00158">
    <property type="entry name" value="RHOD"/>
    <property type="match status" value="1"/>
</dbReference>
<dbReference type="GO" id="GO:0006749">
    <property type="term" value="P:glutathione metabolic process"/>
    <property type="evidence" value="ECO:0007669"/>
    <property type="project" value="TreeGrafter"/>
</dbReference>
<dbReference type="OrthoDB" id="3196337at2"/>
<evidence type="ECO:0000313" key="3">
    <source>
        <dbReference type="Proteomes" id="UP000294894"/>
    </source>
</evidence>
<dbReference type="Gene3D" id="3.40.250.10">
    <property type="entry name" value="Rhodanese-like domain"/>
    <property type="match status" value="2"/>
</dbReference>
<dbReference type="Pfam" id="PF00753">
    <property type="entry name" value="Lactamase_B"/>
    <property type="match status" value="1"/>
</dbReference>
<dbReference type="SMART" id="SM00849">
    <property type="entry name" value="Lactamase_B"/>
    <property type="match status" value="1"/>
</dbReference>
<dbReference type="RefSeq" id="WP_135080199.1">
    <property type="nucleotide sequence ID" value="NZ_CP038267.1"/>
</dbReference>
<sequence>MQIVPIALPQLGNRCHLLHDGSSALVVDPPRDHLVVEEAAARAGVEIAAVADTHVHNDYVSGAPLLARRHGADYLVSADERVAVPHEGIRGGDVVEVGSLRVDVLTAPGHTEHHQAFLVQDRAGAGALLSGGSLLHGTVGRTDLVAPDRTAGLARAQWATARRLAELPSGTLLLPTHGFGSFCAGGVAGADDSGTLAQERLANPALTLGLEEFVSRLLAGYGPVPTYYAHMARLNRAGAGASPGRAATPVTAEGVTDAVLAGHWVIDVRQRRDFAGGHLAGSVNVELGDQFATYVGWLVPWQDDIVLLADDPHHLDDAVRDLAAIGIEGVSTHVLDGSTLLPARHRRAGWEDLCDLERRPVLLDVRRHDEYDAGHVLDAHHVPLHELADRLGELPAGEIWVYCRSGFRAGIAASLLQRAGRSVVHVDDDLGRVADLQLPVQGSVAA</sequence>
<dbReference type="Gene3D" id="3.60.15.10">
    <property type="entry name" value="Ribonuclease Z/Hydroxyacylglutathione hydrolase-like"/>
    <property type="match status" value="1"/>
</dbReference>
<keyword evidence="2" id="KW-0378">Hydrolase</keyword>
<dbReference type="InterPro" id="IPR001763">
    <property type="entry name" value="Rhodanese-like_dom"/>
</dbReference>